<accession>A0A238K878</accession>
<keyword evidence="3" id="KW-1185">Reference proteome</keyword>
<sequence>MRHILLGLVVATGLSACGDPLRDVARLGDVAVADGAANVAETPAEARNNAGGGGLFRRMLNRQPDDPTNAAVEAALADTAVSDTDEPVEVSAAVTPQEPAQAEAPRRGLRGLFSGNGRADRPRTGPDATDVDAGTVMPFGEIARVCGLRSNQLGTQIDGGGGFKIYDTIPHTTSLRPFYITGFDDNCARTFTGAVVVTGDIETHEFVRYQSSNERIDYTTTDNAYEALKASECRVGRGQPCGERTERLNRDTHFITVYNFFGGTFSSVPTQWAQILVHDGEVLAMSLKDG</sequence>
<dbReference type="RefSeq" id="WP_093996230.1">
    <property type="nucleotide sequence ID" value="NZ_FXYD01000003.1"/>
</dbReference>
<evidence type="ECO:0000313" key="3">
    <source>
        <dbReference type="Proteomes" id="UP000203464"/>
    </source>
</evidence>
<dbReference type="OrthoDB" id="7865311at2"/>
<dbReference type="PROSITE" id="PS51257">
    <property type="entry name" value="PROKAR_LIPOPROTEIN"/>
    <property type="match status" value="1"/>
</dbReference>
<evidence type="ECO:0008006" key="4">
    <source>
        <dbReference type="Google" id="ProtNLM"/>
    </source>
</evidence>
<proteinExistence type="predicted"/>
<dbReference type="AlphaFoldDB" id="A0A238K878"/>
<evidence type="ECO:0000313" key="2">
    <source>
        <dbReference type="EMBL" id="SMX39015.1"/>
    </source>
</evidence>
<name>A0A238K878_9RHOB</name>
<feature type="region of interest" description="Disordered" evidence="1">
    <location>
        <begin position="80"/>
        <end position="133"/>
    </location>
</feature>
<organism evidence="2 3">
    <name type="scientific">Octadecabacter ascidiaceicola</name>
    <dbReference type="NCBI Taxonomy" id="1655543"/>
    <lineage>
        <taxon>Bacteria</taxon>
        <taxon>Pseudomonadati</taxon>
        <taxon>Pseudomonadota</taxon>
        <taxon>Alphaproteobacteria</taxon>
        <taxon>Rhodobacterales</taxon>
        <taxon>Roseobacteraceae</taxon>
        <taxon>Octadecabacter</taxon>
    </lineage>
</organism>
<protein>
    <recommendedName>
        <fullName evidence="4">Lipoprotein</fullName>
    </recommendedName>
</protein>
<feature type="region of interest" description="Disordered" evidence="1">
    <location>
        <begin position="45"/>
        <end position="67"/>
    </location>
</feature>
<dbReference type="EMBL" id="FXYD01000003">
    <property type="protein sequence ID" value="SMX39015.1"/>
    <property type="molecule type" value="Genomic_DNA"/>
</dbReference>
<gene>
    <name evidence="2" type="ORF">OCA8868_01791</name>
</gene>
<evidence type="ECO:0000256" key="1">
    <source>
        <dbReference type="SAM" id="MobiDB-lite"/>
    </source>
</evidence>
<dbReference type="Proteomes" id="UP000203464">
    <property type="component" value="Unassembled WGS sequence"/>
</dbReference>
<reference evidence="3" key="1">
    <citation type="submission" date="2017-05" db="EMBL/GenBank/DDBJ databases">
        <authorList>
            <person name="Rodrigo-Torres L."/>
            <person name="Arahal R. D."/>
            <person name="Lucena T."/>
        </authorList>
    </citation>
    <scope>NUCLEOTIDE SEQUENCE [LARGE SCALE GENOMIC DNA]</scope>
    <source>
        <strain evidence="3">CECT 8868</strain>
    </source>
</reference>